<organism evidence="1 2">
    <name type="scientific">Paraliobacillus quinghaiensis</name>
    <dbReference type="NCBI Taxonomy" id="470815"/>
    <lineage>
        <taxon>Bacteria</taxon>
        <taxon>Bacillati</taxon>
        <taxon>Bacillota</taxon>
        <taxon>Bacilli</taxon>
        <taxon>Bacillales</taxon>
        <taxon>Bacillaceae</taxon>
        <taxon>Paraliobacillus</taxon>
    </lineage>
</organism>
<accession>A0A917TUU8</accession>
<keyword evidence="2" id="KW-1185">Reference proteome</keyword>
<dbReference type="OrthoDB" id="2452874at2"/>
<reference evidence="1" key="2">
    <citation type="submission" date="2020-09" db="EMBL/GenBank/DDBJ databases">
        <authorList>
            <person name="Sun Q."/>
            <person name="Zhou Y."/>
        </authorList>
    </citation>
    <scope>NUCLEOTIDE SEQUENCE</scope>
    <source>
        <strain evidence="1">CGMCC 1.6333</strain>
    </source>
</reference>
<protein>
    <submittedName>
        <fullName evidence="1">Uncharacterized protein</fullName>
    </submittedName>
</protein>
<name>A0A917TUU8_9BACI</name>
<evidence type="ECO:0000313" key="1">
    <source>
        <dbReference type="EMBL" id="GGM39387.1"/>
    </source>
</evidence>
<dbReference type="RefSeq" id="WP_117156352.1">
    <property type="nucleotide sequence ID" value="NZ_BMLG01000020.1"/>
</dbReference>
<gene>
    <name evidence="1" type="ORF">GCM10011351_26950</name>
</gene>
<evidence type="ECO:0000313" key="2">
    <source>
        <dbReference type="Proteomes" id="UP000618460"/>
    </source>
</evidence>
<sequence length="260" mass="31300">MAKLIRKLDRDKKAYIGLLSPEEIREAKKLQQFIQDLIPDIETKLLNLYGKRSIEYAYEFGTVLKEIVEEFEVHGLQRKDFWKQIRDFASQDKTRPIDRSDIRTLYEYYYILAHYNLNGLNNMNWGEWSQLLDTRGVLRKEERIIDWIVSLKGKKISRDEFRIFMIGVRVFYHNKNTAVFEDKQLFAKYNEILKISINWIKLYNQFFTQSGKEPTKARKDKPHKYKEKYFKEVLQIRKGNKKLKVDEVCITVFKAVYCIN</sequence>
<dbReference type="EMBL" id="BMLG01000020">
    <property type="protein sequence ID" value="GGM39387.1"/>
    <property type="molecule type" value="Genomic_DNA"/>
</dbReference>
<dbReference type="AlphaFoldDB" id="A0A917TUU8"/>
<proteinExistence type="predicted"/>
<comment type="caution">
    <text evidence="1">The sequence shown here is derived from an EMBL/GenBank/DDBJ whole genome shotgun (WGS) entry which is preliminary data.</text>
</comment>
<reference evidence="1" key="1">
    <citation type="journal article" date="2014" name="Int. J. Syst. Evol. Microbiol.">
        <title>Complete genome sequence of Corynebacterium casei LMG S-19264T (=DSM 44701T), isolated from a smear-ripened cheese.</title>
        <authorList>
            <consortium name="US DOE Joint Genome Institute (JGI-PGF)"/>
            <person name="Walter F."/>
            <person name="Albersmeier A."/>
            <person name="Kalinowski J."/>
            <person name="Ruckert C."/>
        </authorList>
    </citation>
    <scope>NUCLEOTIDE SEQUENCE</scope>
    <source>
        <strain evidence="1">CGMCC 1.6333</strain>
    </source>
</reference>
<dbReference type="Proteomes" id="UP000618460">
    <property type="component" value="Unassembled WGS sequence"/>
</dbReference>